<comment type="caution">
    <text evidence="4">The sequence shown here is derived from an EMBL/GenBank/DDBJ whole genome shotgun (WGS) entry which is preliminary data.</text>
</comment>
<accession>A0ABW4FYH6</accession>
<evidence type="ECO:0000313" key="4">
    <source>
        <dbReference type="EMBL" id="MFD1535434.1"/>
    </source>
</evidence>
<dbReference type="PROSITE" id="PS50989">
    <property type="entry name" value="COA_CT_CTER"/>
    <property type="match status" value="1"/>
</dbReference>
<organism evidence="4 5">
    <name type="scientific">Nonomuraea guangzhouensis</name>
    <dbReference type="NCBI Taxonomy" id="1291555"/>
    <lineage>
        <taxon>Bacteria</taxon>
        <taxon>Bacillati</taxon>
        <taxon>Actinomycetota</taxon>
        <taxon>Actinomycetes</taxon>
        <taxon>Streptosporangiales</taxon>
        <taxon>Streptosporangiaceae</taxon>
        <taxon>Nonomuraea</taxon>
    </lineage>
</organism>
<dbReference type="PANTHER" id="PTHR43842">
    <property type="entry name" value="PROPIONYL-COA CARBOXYLASE BETA CHAIN"/>
    <property type="match status" value="1"/>
</dbReference>
<proteinExistence type="predicted"/>
<dbReference type="InterPro" id="IPR011763">
    <property type="entry name" value="COA_CT_C"/>
</dbReference>
<gene>
    <name evidence="4" type="ORF">ACFSJ0_00230</name>
</gene>
<dbReference type="PANTHER" id="PTHR43842:SF2">
    <property type="entry name" value="PROPIONYL-COA CARBOXYLASE BETA CHAIN, MITOCHONDRIAL"/>
    <property type="match status" value="1"/>
</dbReference>
<dbReference type="InterPro" id="IPR034733">
    <property type="entry name" value="AcCoA_carboxyl_beta"/>
</dbReference>
<protein>
    <submittedName>
        <fullName evidence="4">Acyl-CoA carboxylase subunit beta</fullName>
        <ecNumber evidence="4">6.-.-.-</ecNumber>
    </submittedName>
</protein>
<feature type="compositionally biased region" description="Polar residues" evidence="1">
    <location>
        <begin position="1"/>
        <end position="13"/>
    </location>
</feature>
<reference evidence="5" key="1">
    <citation type="journal article" date="2019" name="Int. J. Syst. Evol. Microbiol.">
        <title>The Global Catalogue of Microorganisms (GCM) 10K type strain sequencing project: providing services to taxonomists for standard genome sequencing and annotation.</title>
        <authorList>
            <consortium name="The Broad Institute Genomics Platform"/>
            <consortium name="The Broad Institute Genome Sequencing Center for Infectious Disease"/>
            <person name="Wu L."/>
            <person name="Ma J."/>
        </authorList>
    </citation>
    <scope>NUCLEOTIDE SEQUENCE [LARGE SCALE GENOMIC DNA]</scope>
    <source>
        <strain evidence="5">CGMCC 1.15399</strain>
    </source>
</reference>
<dbReference type="InterPro" id="IPR051047">
    <property type="entry name" value="AccD/PCCB"/>
</dbReference>
<dbReference type="InterPro" id="IPR011762">
    <property type="entry name" value="COA_CT_N"/>
</dbReference>
<dbReference type="Pfam" id="PF01039">
    <property type="entry name" value="Carboxyl_trans"/>
    <property type="match status" value="1"/>
</dbReference>
<dbReference type="RefSeq" id="WP_219536826.1">
    <property type="nucleotide sequence ID" value="NZ_JAHKRM010000032.1"/>
</dbReference>
<evidence type="ECO:0000259" key="2">
    <source>
        <dbReference type="PROSITE" id="PS50980"/>
    </source>
</evidence>
<dbReference type="EMBL" id="JBHUCM010000001">
    <property type="protein sequence ID" value="MFD1535434.1"/>
    <property type="molecule type" value="Genomic_DNA"/>
</dbReference>
<sequence length="472" mass="49423">MTLLDNGTTSVRADTSADSRDPMRRLARLLDEGSIRPISPPDRSGVLAVTGRVDDAPVVVFCSDARVQGGAMGSEGCEHIVRAYDVALRERVPIIGVWHSGGARLTEGVESLHAVGRVFATMIRASGVVPQLSVVLGPAAGGAAYGPALTDVVILAGAGRIFVTGPDVIRGVTGEETDMLALGGPEPHSRRSGVVHLVAESEEEALLRARQLALLLGHQGRVRGRVEEVDLTGLVPANPRRAYDVKPLVNALVDEPGVELHAKWAPNVVTVLGRLGGRTVGVVANNPLRLGGCLDAASAEKAARFVRMCDAFGVPLVVLVDVPGYLPSVAQEHSGIVRRGAKLLYAFAEASVPRVTLVTRKAYGGAYIAMNSRALGATRVLAWPSGELAVMGAAAAVRILKRRELAAAPEEERPALESRLAAEHEKTAGGLTRALDLGVVDEVIEPARTRGAIARIIAEATPARGAHGNIPL</sequence>
<feature type="domain" description="CoA carboxyltransferase C-terminal" evidence="3">
    <location>
        <begin position="221"/>
        <end position="472"/>
    </location>
</feature>
<keyword evidence="5" id="KW-1185">Reference proteome</keyword>
<dbReference type="GO" id="GO:0016874">
    <property type="term" value="F:ligase activity"/>
    <property type="evidence" value="ECO:0007669"/>
    <property type="project" value="UniProtKB-KW"/>
</dbReference>
<evidence type="ECO:0000256" key="1">
    <source>
        <dbReference type="SAM" id="MobiDB-lite"/>
    </source>
</evidence>
<feature type="domain" description="CoA carboxyltransferase N-terminal" evidence="2">
    <location>
        <begin position="1"/>
        <end position="228"/>
    </location>
</feature>
<feature type="region of interest" description="Disordered" evidence="1">
    <location>
        <begin position="1"/>
        <end position="22"/>
    </location>
</feature>
<evidence type="ECO:0000259" key="3">
    <source>
        <dbReference type="PROSITE" id="PS50989"/>
    </source>
</evidence>
<dbReference type="Proteomes" id="UP001597097">
    <property type="component" value="Unassembled WGS sequence"/>
</dbReference>
<dbReference type="EC" id="6.-.-.-" evidence="4"/>
<evidence type="ECO:0000313" key="5">
    <source>
        <dbReference type="Proteomes" id="UP001597097"/>
    </source>
</evidence>
<dbReference type="PROSITE" id="PS50980">
    <property type="entry name" value="COA_CT_NTER"/>
    <property type="match status" value="1"/>
</dbReference>
<keyword evidence="4" id="KW-0436">Ligase</keyword>
<name>A0ABW4FYH6_9ACTN</name>